<keyword evidence="5" id="KW-1185">Reference proteome</keyword>
<dbReference type="PANTHER" id="PTHR10039:SF10">
    <property type="entry name" value="NACHT DOMAIN-CONTAINING PROTEIN"/>
    <property type="match status" value="1"/>
</dbReference>
<dbReference type="Pfam" id="PF12796">
    <property type="entry name" value="Ank_2"/>
    <property type="match status" value="3"/>
</dbReference>
<evidence type="ECO:0000256" key="1">
    <source>
        <dbReference type="ARBA" id="ARBA00022737"/>
    </source>
</evidence>
<dbReference type="InterPro" id="IPR002110">
    <property type="entry name" value="Ankyrin_rpt"/>
</dbReference>
<evidence type="ECO:0000313" key="5">
    <source>
        <dbReference type="Proteomes" id="UP000042958"/>
    </source>
</evidence>
<keyword evidence="1" id="KW-0677">Repeat</keyword>
<feature type="repeat" description="ANK" evidence="2">
    <location>
        <begin position="988"/>
        <end position="1020"/>
    </location>
</feature>
<evidence type="ECO:0000256" key="2">
    <source>
        <dbReference type="PROSITE-ProRule" id="PRU00023"/>
    </source>
</evidence>
<accession>A0A0F7TL88</accession>
<name>A0A0F7TL88_PENBI</name>
<dbReference type="SUPFAM" id="SSF52540">
    <property type="entry name" value="P-loop containing nucleoside triphosphate hydrolases"/>
    <property type="match status" value="1"/>
</dbReference>
<dbReference type="InterPro" id="IPR027417">
    <property type="entry name" value="P-loop_NTPase"/>
</dbReference>
<protein>
    <recommendedName>
        <fullName evidence="3">NACHT domain-containing protein</fullName>
    </recommendedName>
</protein>
<dbReference type="Pfam" id="PF22939">
    <property type="entry name" value="WHD_GPIID"/>
    <property type="match status" value="1"/>
</dbReference>
<feature type="repeat" description="ANK" evidence="2">
    <location>
        <begin position="871"/>
        <end position="893"/>
    </location>
</feature>
<sequence length="1239" mass="139496">MSKALASASRLKPQIRLSQAIAEFQADLTIDQKAEFDNHTARMCRAPPSTNDVMYLTAEIDQQLSRKHRRCLGTRTTSFLQSVQQFAGLGDILVGGSQNLIACGVWTLVRMSLLMLLGFSNYFEKLSHVFMIIGRSAPRYEKLALLYSRSNTLRSSLCEYFIVTVHLCHHILKFTKKSAFGKLGSVLNDPELPEYQSQLETWAEEIKGEVNYLMAQRIEEQANVHTRIFSTKSRKSTSYQRRMREYLRALKFCSTYDHITPWKQARKSGHTNLFCQCPEFMRWKDLDTSSSLILTGPLGSGKTVLMANMVDYLNLQSQPKTIPIIFFFCRHDLPESLSRRVVIGSLTRQLLEQGSNSTEKLEDWDLVNVDEWEKMRRMLNLSLPSDFKAYLVIDGLDECTASDRGKLIEDLRFLQDTFSLMICVSLRQTPRYPLSINRGWEKLASIIVAPVPNNATDIEKFIAEELEARIESGSLTIGDPAIILEIEDKLLQGSQGMFLWVALQIDSLCLMETDEAIRFALADLPPDLSTTFARILNEADDIRRPSFKYRRSIFEFVAAAHHPLTLDELREALSVTPGDTTWNPSRLPNSILDTLACCGSLLMVDEEGMTVRFVHSSVKQFLIESGSQTDWVLTIDAAHRHMADVIITYLNYGVFDKQLSKRPEPLTLSVGPAPSAIIQSSLEFSSVAKDIAVKLLRSRKSHGFDMGKSLREMNLLPHKETEHHFRFLSYAMEQCLFHISHTARGPQLKDLLLLLLRRKGLHLEVGTSGSNLLFWAAEYDHEETLKVLCQYTGIDPNVRDKNGRTPLHVAALFGNEIAVKQLLSYHDVDANLNDDEGWTPLITAIHFAPESVCKALIQSDRVSTIEPNSKTGQTPLHVAVLHSGAARIVEMLLHTHQTLPYTRDLENLTALQRALKARHAKVVQVFLHAVQEHFHSGINVVLEEAALGDAAGLELHAALHNAINQKDDAMTAVLLNCRGLDLDFQDHNGDTPLHRAVYHGSEAIAFRLLESGVGVSIENLAGSIALHAAAANGLVNVVRRMLEREKLNPNHQNKKGITPLHLAFRHNQHVVARILLSSGKVDPNIEDFWDRMPLEYSALRLSTLIIRLLFDSEEIRPMDNSLRLDRTGWDGQNLLQRVIACRPKPETLDLLLTISNFDATYTDNEGRTALHSAVIYGAGIQLLLDTENFDYALRWKDQNGLTPQDLAEKMGNQKAIRAVTTGKSAVRAYKRLGPRKRSS</sequence>
<feature type="repeat" description="ANK" evidence="2">
    <location>
        <begin position="802"/>
        <end position="835"/>
    </location>
</feature>
<dbReference type="SMART" id="SM00248">
    <property type="entry name" value="ANK"/>
    <property type="match status" value="10"/>
</dbReference>
<dbReference type="InterPro" id="IPR007111">
    <property type="entry name" value="NACHT_NTPase"/>
</dbReference>
<feature type="repeat" description="ANK" evidence="2">
    <location>
        <begin position="1055"/>
        <end position="1079"/>
    </location>
</feature>
<dbReference type="Gene3D" id="3.40.50.300">
    <property type="entry name" value="P-loop containing nucleotide triphosphate hydrolases"/>
    <property type="match status" value="1"/>
</dbReference>
<feature type="domain" description="NACHT" evidence="3">
    <location>
        <begin position="290"/>
        <end position="411"/>
    </location>
</feature>
<dbReference type="Gene3D" id="1.25.40.20">
    <property type="entry name" value="Ankyrin repeat-containing domain"/>
    <property type="match status" value="4"/>
</dbReference>
<reference evidence="5" key="1">
    <citation type="journal article" date="2015" name="Genome Announc.">
        <title>Draft genome sequence of the fungus Penicillium brasilianum MG11.</title>
        <authorList>
            <person name="Horn F."/>
            <person name="Linde J."/>
            <person name="Mattern D.J."/>
            <person name="Walther G."/>
            <person name="Guthke R."/>
            <person name="Brakhage A.A."/>
            <person name="Valiante V."/>
        </authorList>
    </citation>
    <scope>NUCLEOTIDE SEQUENCE [LARGE SCALE GENOMIC DNA]</scope>
    <source>
        <strain evidence="5">MG11</strain>
    </source>
</reference>
<dbReference type="SUPFAM" id="SSF48403">
    <property type="entry name" value="Ankyrin repeat"/>
    <property type="match status" value="2"/>
</dbReference>
<evidence type="ECO:0000313" key="4">
    <source>
        <dbReference type="EMBL" id="CEJ57384.1"/>
    </source>
</evidence>
<dbReference type="PANTHER" id="PTHR10039">
    <property type="entry name" value="AMELOGENIN"/>
    <property type="match status" value="1"/>
</dbReference>
<dbReference type="InterPro" id="IPR054471">
    <property type="entry name" value="GPIID_WHD"/>
</dbReference>
<proteinExistence type="predicted"/>
<dbReference type="PROSITE" id="PS50837">
    <property type="entry name" value="NACHT"/>
    <property type="match status" value="1"/>
</dbReference>
<dbReference type="InterPro" id="IPR056884">
    <property type="entry name" value="NPHP3-like_N"/>
</dbReference>
<keyword evidence="2" id="KW-0040">ANK repeat</keyword>
<organism evidence="4 5">
    <name type="scientific">Penicillium brasilianum</name>
    <dbReference type="NCBI Taxonomy" id="104259"/>
    <lineage>
        <taxon>Eukaryota</taxon>
        <taxon>Fungi</taxon>
        <taxon>Dikarya</taxon>
        <taxon>Ascomycota</taxon>
        <taxon>Pezizomycotina</taxon>
        <taxon>Eurotiomycetes</taxon>
        <taxon>Eurotiomycetidae</taxon>
        <taxon>Eurotiales</taxon>
        <taxon>Aspergillaceae</taxon>
        <taxon>Penicillium</taxon>
    </lineage>
</organism>
<dbReference type="EMBL" id="CDHK01000005">
    <property type="protein sequence ID" value="CEJ57384.1"/>
    <property type="molecule type" value="Genomic_DNA"/>
</dbReference>
<dbReference type="InterPro" id="IPR036770">
    <property type="entry name" value="Ankyrin_rpt-contain_sf"/>
</dbReference>
<gene>
    <name evidence="4" type="ORF">PMG11_06078</name>
</gene>
<dbReference type="OrthoDB" id="1577640at2759"/>
<dbReference type="AlphaFoldDB" id="A0A0F7TL88"/>
<dbReference type="Pfam" id="PF24883">
    <property type="entry name" value="NPHP3_N"/>
    <property type="match status" value="1"/>
</dbReference>
<dbReference type="Proteomes" id="UP000042958">
    <property type="component" value="Unassembled WGS sequence"/>
</dbReference>
<dbReference type="Pfam" id="PF00023">
    <property type="entry name" value="Ank"/>
    <property type="match status" value="1"/>
</dbReference>
<dbReference type="PROSITE" id="PS50297">
    <property type="entry name" value="ANK_REP_REGION"/>
    <property type="match status" value="4"/>
</dbReference>
<dbReference type="STRING" id="104259.A0A0F7TL88"/>
<evidence type="ECO:0000259" key="3">
    <source>
        <dbReference type="PROSITE" id="PS50837"/>
    </source>
</evidence>
<dbReference type="PROSITE" id="PS50088">
    <property type="entry name" value="ANK_REPEAT"/>
    <property type="match status" value="4"/>
</dbReference>